<evidence type="ECO:0000313" key="2">
    <source>
        <dbReference type="EMBL" id="MBA4602737.1"/>
    </source>
</evidence>
<evidence type="ECO:0000313" key="3">
    <source>
        <dbReference type="Proteomes" id="UP000538292"/>
    </source>
</evidence>
<name>A0A7W2ARS9_9BACL</name>
<dbReference type="Proteomes" id="UP000538292">
    <property type="component" value="Unassembled WGS sequence"/>
</dbReference>
<dbReference type="PANTHER" id="PTHR40032">
    <property type="entry name" value="EXPORTED PROTEIN-RELATED"/>
    <property type="match status" value="1"/>
</dbReference>
<protein>
    <submittedName>
        <fullName evidence="2">Amidase domain-containing protein</fullName>
    </submittedName>
</protein>
<comment type="caution">
    <text evidence="2">The sequence shown here is derived from an EMBL/GenBank/DDBJ whole genome shotgun (WGS) entry which is preliminary data.</text>
</comment>
<feature type="non-terminal residue" evidence="2">
    <location>
        <position position="1"/>
    </location>
</feature>
<accession>A0A7W2ARS9</accession>
<dbReference type="RefSeq" id="WP_181740586.1">
    <property type="nucleotide sequence ID" value="NZ_JACEOL010000034.1"/>
</dbReference>
<dbReference type="EMBL" id="JACEOL010000034">
    <property type="protein sequence ID" value="MBA4602737.1"/>
    <property type="molecule type" value="Genomic_DNA"/>
</dbReference>
<dbReference type="Pfam" id="PF12671">
    <property type="entry name" value="Amidase_6"/>
    <property type="match status" value="1"/>
</dbReference>
<feature type="domain" description="Putative amidase" evidence="1">
    <location>
        <begin position="11"/>
        <end position="158"/>
    </location>
</feature>
<keyword evidence="3" id="KW-1185">Reference proteome</keyword>
<evidence type="ECO:0000259" key="1">
    <source>
        <dbReference type="Pfam" id="PF12671"/>
    </source>
</evidence>
<proteinExistence type="predicted"/>
<reference evidence="2 3" key="1">
    <citation type="submission" date="2020-07" db="EMBL/GenBank/DDBJ databases">
        <title>Thermoactinomyces phylogeny.</title>
        <authorList>
            <person name="Dunlap C."/>
        </authorList>
    </citation>
    <scope>NUCLEOTIDE SEQUENCE [LARGE SCALE GENOMIC DNA]</scope>
    <source>
        <strain evidence="2 3">AMNI-1</strain>
    </source>
</reference>
<dbReference type="PANTHER" id="PTHR40032:SF1">
    <property type="entry name" value="EXPORTED PROTEIN"/>
    <property type="match status" value="1"/>
</dbReference>
<organism evidence="2 3">
    <name type="scientific">Thermoactinomyces mirandus</name>
    <dbReference type="NCBI Taxonomy" id="2756294"/>
    <lineage>
        <taxon>Bacteria</taxon>
        <taxon>Bacillati</taxon>
        <taxon>Bacillota</taxon>
        <taxon>Bacilli</taxon>
        <taxon>Bacillales</taxon>
        <taxon>Thermoactinomycetaceae</taxon>
        <taxon>Thermoactinomyces</taxon>
    </lineage>
</organism>
<dbReference type="InterPro" id="IPR024301">
    <property type="entry name" value="Amidase_6"/>
</dbReference>
<gene>
    <name evidence="2" type="ORF">H2C83_10510</name>
</gene>
<dbReference type="AlphaFoldDB" id="A0A7W2ARS9"/>
<sequence length="178" mass="20805">QGKFHPEFERMDSFGTNRGGDCANFVSQLLHAGGLKMNDDWYYEKGTFIRHIPILNRLIKYFSPKWAVADEQYCYFSDKNNGYSEKTFQVASIDDLRELEEMGEIKPGDLLYWDYEDDGKMNHATIITNVNSGQLKYSGHTNDTYNKPIVDTLIQYYEDYGIEPKLRIVKMKDQIEIK</sequence>